<proteinExistence type="predicted"/>
<protein>
    <submittedName>
        <fullName evidence="2">Uncharacterized protein</fullName>
    </submittedName>
</protein>
<keyword evidence="3" id="KW-1185">Reference proteome</keyword>
<dbReference type="InterPro" id="IPR029071">
    <property type="entry name" value="Ubiquitin-like_domsf"/>
</dbReference>
<dbReference type="Proteomes" id="UP000322225">
    <property type="component" value="Chromosome 13"/>
</dbReference>
<dbReference type="KEGG" id="ksn:43586045"/>
<gene>
    <name evidence="2" type="ORF">CI109_107003</name>
</gene>
<dbReference type="RefSeq" id="XP_065824021.1">
    <property type="nucleotide sequence ID" value="XM_065967949.1"/>
</dbReference>
<reference evidence="2" key="2">
    <citation type="submission" date="2024-01" db="EMBL/GenBank/DDBJ databases">
        <title>Comparative genomics of Cryptococcus and Kwoniella reveals pathogenesis evolution and contrasting modes of karyotype evolution via chromosome fusion or intercentromeric recombination.</title>
        <authorList>
            <person name="Coelho M.A."/>
            <person name="David-Palma M."/>
            <person name="Shea T."/>
            <person name="Bowers K."/>
            <person name="McGinley-Smith S."/>
            <person name="Mohammad A.W."/>
            <person name="Gnirke A."/>
            <person name="Yurkov A.M."/>
            <person name="Nowrousian M."/>
            <person name="Sun S."/>
            <person name="Cuomo C.A."/>
            <person name="Heitman J."/>
        </authorList>
    </citation>
    <scope>NUCLEOTIDE SEQUENCE</scope>
    <source>
        <strain evidence="2">CBS 12478</strain>
    </source>
</reference>
<sequence>MFGSDPNDMIVFVGTDYDGGRQFHVRVPRCGKTEDLIQAIGEHESLPPSSFLIQHHDLPLHPHLDLFSQDIIPYSSVHLYLISALRLRESKRLEEREREREERGRYVGKDGKEKLRRRSRRMIAKLKKEEGEKIPGYSELRRAAGIGVVHRGRTTVGESERGNWGVRKKEQTGLLSSGALYLSGITTPNIASSSSSTSNTLRTPTASWLGSTSSFPDRSISRISSPFQTVTDIPDCRSYHPPYPSPQSLNHHKSHSIDQFD</sequence>
<feature type="compositionally biased region" description="Low complexity" evidence="1">
    <location>
        <begin position="189"/>
        <end position="205"/>
    </location>
</feature>
<feature type="region of interest" description="Disordered" evidence="1">
    <location>
        <begin position="231"/>
        <end position="261"/>
    </location>
</feature>
<dbReference type="GeneID" id="43586045"/>
<evidence type="ECO:0000256" key="1">
    <source>
        <dbReference type="SAM" id="MobiDB-lite"/>
    </source>
</evidence>
<dbReference type="AlphaFoldDB" id="A0AAJ8N092"/>
<evidence type="ECO:0000313" key="3">
    <source>
        <dbReference type="Proteomes" id="UP000322225"/>
    </source>
</evidence>
<organism evidence="2 3">
    <name type="scientific">Kwoniella shandongensis</name>
    <dbReference type="NCBI Taxonomy" id="1734106"/>
    <lineage>
        <taxon>Eukaryota</taxon>
        <taxon>Fungi</taxon>
        <taxon>Dikarya</taxon>
        <taxon>Basidiomycota</taxon>
        <taxon>Agaricomycotina</taxon>
        <taxon>Tremellomycetes</taxon>
        <taxon>Tremellales</taxon>
        <taxon>Cryptococcaceae</taxon>
        <taxon>Kwoniella</taxon>
    </lineage>
</organism>
<feature type="compositionally biased region" description="Polar residues" evidence="1">
    <location>
        <begin position="206"/>
        <end position="216"/>
    </location>
</feature>
<dbReference type="EMBL" id="CP144063">
    <property type="protein sequence ID" value="WWD22510.1"/>
    <property type="molecule type" value="Genomic_DNA"/>
</dbReference>
<feature type="region of interest" description="Disordered" evidence="1">
    <location>
        <begin position="189"/>
        <end position="216"/>
    </location>
</feature>
<dbReference type="SUPFAM" id="SSF54236">
    <property type="entry name" value="Ubiquitin-like"/>
    <property type="match status" value="1"/>
</dbReference>
<reference evidence="2" key="1">
    <citation type="submission" date="2017-08" db="EMBL/GenBank/DDBJ databases">
        <authorList>
            <person name="Cuomo C."/>
            <person name="Billmyre B."/>
            <person name="Heitman J."/>
        </authorList>
    </citation>
    <scope>NUCLEOTIDE SEQUENCE</scope>
    <source>
        <strain evidence="2">CBS 12478</strain>
    </source>
</reference>
<accession>A0AAJ8N092</accession>
<evidence type="ECO:0000313" key="2">
    <source>
        <dbReference type="EMBL" id="WWD22510.1"/>
    </source>
</evidence>
<name>A0AAJ8N092_9TREE</name>